<accession>A0A480AKD0</accession>
<dbReference type="Proteomes" id="UP000301751">
    <property type="component" value="Unassembled WGS sequence"/>
</dbReference>
<evidence type="ECO:0000313" key="1">
    <source>
        <dbReference type="EMBL" id="GCL61476.1"/>
    </source>
</evidence>
<keyword evidence="2" id="KW-1185">Reference proteome</keyword>
<dbReference type="AlphaFoldDB" id="A0A480AKD0"/>
<sequence>MREDTAVELHLLPGNRLVLFLVRVDQARSVVAVAASAFLDGLRAAEALLSFSGLHQEELPLEDLLPWAGSV</sequence>
<dbReference type="EMBL" id="BJCL01000001">
    <property type="protein sequence ID" value="GCL61476.1"/>
    <property type="molecule type" value="Genomic_DNA"/>
</dbReference>
<reference evidence="2" key="1">
    <citation type="submission" date="2019-03" db="EMBL/GenBank/DDBJ databases">
        <title>Aquabacterium pictum sp.nov., the first bacteriochlorophyll a-containing freshwater bacterium in the genus Aquabacterium of the class Betaproteobacteria.</title>
        <authorList>
            <person name="Hirose S."/>
            <person name="Tank M."/>
            <person name="Hara E."/>
            <person name="Tamaki H."/>
            <person name="Takaichi S."/>
            <person name="Haruta S."/>
            <person name="Hanada S."/>
        </authorList>
    </citation>
    <scope>NUCLEOTIDE SEQUENCE [LARGE SCALE GENOMIC DNA]</scope>
    <source>
        <strain evidence="2">W35</strain>
    </source>
</reference>
<protein>
    <submittedName>
        <fullName evidence="1">Uncharacterized protein</fullName>
    </submittedName>
</protein>
<evidence type="ECO:0000313" key="2">
    <source>
        <dbReference type="Proteomes" id="UP000301751"/>
    </source>
</evidence>
<comment type="caution">
    <text evidence="1">The sequence shown here is derived from an EMBL/GenBank/DDBJ whole genome shotgun (WGS) entry which is preliminary data.</text>
</comment>
<gene>
    <name evidence="1" type="ORF">AQPW35_05570</name>
</gene>
<name>A0A480AKD0_9BURK</name>
<proteinExistence type="predicted"/>
<organism evidence="1 2">
    <name type="scientific">Pseudaquabacterium pictum</name>
    <dbReference type="NCBI Taxonomy" id="2315236"/>
    <lineage>
        <taxon>Bacteria</taxon>
        <taxon>Pseudomonadati</taxon>
        <taxon>Pseudomonadota</taxon>
        <taxon>Betaproteobacteria</taxon>
        <taxon>Burkholderiales</taxon>
        <taxon>Sphaerotilaceae</taxon>
        <taxon>Pseudaquabacterium</taxon>
    </lineage>
</organism>
<dbReference type="RefSeq" id="WP_137731222.1">
    <property type="nucleotide sequence ID" value="NZ_BJCL01000001.1"/>
</dbReference>